<dbReference type="AlphaFoldDB" id="A0A160T340"/>
<keyword evidence="1" id="KW-0472">Membrane</keyword>
<keyword evidence="1" id="KW-1133">Transmembrane helix</keyword>
<keyword evidence="1" id="KW-0812">Transmembrane</keyword>
<keyword evidence="3" id="KW-1185">Reference proteome</keyword>
<evidence type="ECO:0000313" key="3">
    <source>
        <dbReference type="Proteomes" id="UP000215027"/>
    </source>
</evidence>
<accession>A0A160T340</accession>
<evidence type="ECO:0000256" key="1">
    <source>
        <dbReference type="SAM" id="Phobius"/>
    </source>
</evidence>
<feature type="transmembrane region" description="Helical" evidence="1">
    <location>
        <begin position="15"/>
        <end position="37"/>
    </location>
</feature>
<dbReference type="KEGG" id="pbf:CFX0092_A1831"/>
<name>A0A160T340_9CHLR</name>
<dbReference type="EMBL" id="LN890655">
    <property type="protein sequence ID" value="CUS03709.2"/>
    <property type="molecule type" value="Genomic_DNA"/>
</dbReference>
<protein>
    <submittedName>
        <fullName evidence="2">Uncharacterized protein</fullName>
    </submittedName>
</protein>
<reference evidence="2" key="1">
    <citation type="submission" date="2016-01" db="EMBL/GenBank/DDBJ databases">
        <authorList>
            <person name="Mcilroy J.S."/>
            <person name="Karst M S."/>
            <person name="Albertsen M."/>
        </authorList>
    </citation>
    <scope>NUCLEOTIDE SEQUENCE</scope>
    <source>
        <strain evidence="2">Cfx-K</strain>
    </source>
</reference>
<dbReference type="Proteomes" id="UP000215027">
    <property type="component" value="Chromosome I"/>
</dbReference>
<sequence>MKQRAMRLDLADKRVFYLMMAMLITAVVTLSLINAFLLPDDLYSAGAGTLSAIEMRLVGNAAQTADPANGAVETLRLVDLLSR</sequence>
<gene>
    <name evidence="2" type="ORF">CFX0092_A1831</name>
</gene>
<proteinExistence type="predicted"/>
<dbReference type="RefSeq" id="WP_095043160.1">
    <property type="nucleotide sequence ID" value="NZ_LN890655.1"/>
</dbReference>
<evidence type="ECO:0000313" key="2">
    <source>
        <dbReference type="EMBL" id="CUS03709.2"/>
    </source>
</evidence>
<organism evidence="2 3">
    <name type="scientific">Candidatus Promineifilum breve</name>
    <dbReference type="NCBI Taxonomy" id="1806508"/>
    <lineage>
        <taxon>Bacteria</taxon>
        <taxon>Bacillati</taxon>
        <taxon>Chloroflexota</taxon>
        <taxon>Ardenticatenia</taxon>
        <taxon>Candidatus Promineifilales</taxon>
        <taxon>Candidatus Promineifilaceae</taxon>
        <taxon>Candidatus Promineifilum</taxon>
    </lineage>
</organism>